<keyword evidence="3" id="KW-1185">Reference proteome</keyword>
<feature type="domain" description="Retrotransposon gag" evidence="1">
    <location>
        <begin position="89"/>
        <end position="177"/>
    </location>
</feature>
<dbReference type="PANTHER" id="PTHR15503:SF36">
    <property type="entry name" value="RETROTRANSPOSON GAG-LIKE PROTEIN 5"/>
    <property type="match status" value="1"/>
</dbReference>
<accession>A0ABQ8LH70</accession>
<dbReference type="EMBL" id="JACTAM010000023">
    <property type="protein sequence ID" value="KAI2650043.1"/>
    <property type="molecule type" value="Genomic_DNA"/>
</dbReference>
<dbReference type="PANTHER" id="PTHR15503">
    <property type="entry name" value="LDOC1 RELATED"/>
    <property type="match status" value="1"/>
</dbReference>
<dbReference type="Proteomes" id="UP000830375">
    <property type="component" value="Unassembled WGS sequence"/>
</dbReference>
<protein>
    <submittedName>
        <fullName evidence="2">Retrotransposon-derived protein PEG10</fullName>
    </submittedName>
</protein>
<dbReference type="InterPro" id="IPR005162">
    <property type="entry name" value="Retrotrans_gag_dom"/>
</dbReference>
<evidence type="ECO:0000313" key="3">
    <source>
        <dbReference type="Proteomes" id="UP000830375"/>
    </source>
</evidence>
<gene>
    <name evidence="2" type="ORF">H4Q32_016138</name>
</gene>
<organism evidence="2 3">
    <name type="scientific">Labeo rohita</name>
    <name type="common">Indian major carp</name>
    <name type="synonym">Cyprinus rohita</name>
    <dbReference type="NCBI Taxonomy" id="84645"/>
    <lineage>
        <taxon>Eukaryota</taxon>
        <taxon>Metazoa</taxon>
        <taxon>Chordata</taxon>
        <taxon>Craniata</taxon>
        <taxon>Vertebrata</taxon>
        <taxon>Euteleostomi</taxon>
        <taxon>Actinopterygii</taxon>
        <taxon>Neopterygii</taxon>
        <taxon>Teleostei</taxon>
        <taxon>Ostariophysi</taxon>
        <taxon>Cypriniformes</taxon>
        <taxon>Cyprinidae</taxon>
        <taxon>Labeoninae</taxon>
        <taxon>Labeonini</taxon>
        <taxon>Labeo</taxon>
    </lineage>
</organism>
<evidence type="ECO:0000313" key="2">
    <source>
        <dbReference type="EMBL" id="KAI2650043.1"/>
    </source>
</evidence>
<comment type="caution">
    <text evidence="2">The sequence shown here is derived from an EMBL/GenBank/DDBJ whole genome shotgun (WGS) entry which is preliminary data.</text>
</comment>
<reference evidence="2 3" key="1">
    <citation type="submission" date="2022-01" db="EMBL/GenBank/DDBJ databases">
        <title>A high-quality chromosome-level genome assembly of rohu carp, Labeo rohita.</title>
        <authorList>
            <person name="Arick M.A. II"/>
            <person name="Hsu C.-Y."/>
            <person name="Magbanua Z."/>
            <person name="Pechanova O."/>
            <person name="Grover C."/>
            <person name="Miller E."/>
            <person name="Thrash A."/>
            <person name="Ezzel L."/>
            <person name="Alam S."/>
            <person name="Benzie J."/>
            <person name="Hamilton M."/>
            <person name="Karsi A."/>
            <person name="Lawrence M.L."/>
            <person name="Peterson D.G."/>
        </authorList>
    </citation>
    <scope>NUCLEOTIDE SEQUENCE [LARGE SCALE GENOMIC DNA]</scope>
    <source>
        <strain evidence="3">BAU-BD-2019</strain>
        <tissue evidence="2">Blood</tissue>
    </source>
</reference>
<dbReference type="InterPro" id="IPR032567">
    <property type="entry name" value="RTL1-rel"/>
</dbReference>
<evidence type="ECO:0000259" key="1">
    <source>
        <dbReference type="Pfam" id="PF03732"/>
    </source>
</evidence>
<dbReference type="Pfam" id="PF03732">
    <property type="entry name" value="Retrotrans_gag"/>
    <property type="match status" value="1"/>
</dbReference>
<name>A0ABQ8LH70_LABRO</name>
<proteinExistence type="predicted"/>
<sequence length="186" mass="20852">MDFASALSLQECMTLNNARMDQQEEHLMATGRAVQALVTQVSELTSQLQQLRSPAASPLPLIPPQPTNAEHNFSLQPRTFATESSRVALVLTLLSGRAAFWGAAVWENQHPCCSSFQALSKEIKRVFDRTVVGREAARMLADLHQGSMTVSDYSIEFRTLAAECKWNEEAQWDMFLHELADRIQTE</sequence>